<evidence type="ECO:0000256" key="4">
    <source>
        <dbReference type="ARBA" id="ARBA00038054"/>
    </source>
</evidence>
<dbReference type="GO" id="GO:0010181">
    <property type="term" value="F:FMN binding"/>
    <property type="evidence" value="ECO:0007669"/>
    <property type="project" value="InterPro"/>
</dbReference>
<evidence type="ECO:0000256" key="3">
    <source>
        <dbReference type="ARBA" id="ARBA00022643"/>
    </source>
</evidence>
<dbReference type="PATRIC" id="fig|447.4.peg.2137"/>
<dbReference type="SMART" id="SM00903">
    <property type="entry name" value="Flavin_Reduct"/>
    <property type="match status" value="1"/>
</dbReference>
<dbReference type="Proteomes" id="UP000054695">
    <property type="component" value="Unassembled WGS sequence"/>
</dbReference>
<comment type="caution">
    <text evidence="6">The sequence shown here is derived from an EMBL/GenBank/DDBJ whole genome shotgun (WGS) entry which is preliminary data.</text>
</comment>
<dbReference type="InterPro" id="IPR012349">
    <property type="entry name" value="Split_barrel_FMN-bd"/>
</dbReference>
<comment type="similarity">
    <text evidence="4">Belongs to the flavoredoxin family.</text>
</comment>
<protein>
    <submittedName>
        <fullName evidence="6">Flavin reductase like domain protein</fullName>
    </submittedName>
</protein>
<dbReference type="EMBL" id="LNXU01000019">
    <property type="protein sequence ID" value="KTC73362.1"/>
    <property type="molecule type" value="Genomic_DNA"/>
</dbReference>
<dbReference type="InterPro" id="IPR002563">
    <property type="entry name" value="Flavin_Rdtase-like_dom"/>
</dbReference>
<gene>
    <name evidence="6" type="ORF">Lboz_2008</name>
</gene>
<dbReference type="RefSeq" id="WP_058459639.1">
    <property type="nucleotide sequence ID" value="NZ_CAAAIY010000010.1"/>
</dbReference>
<dbReference type="OrthoDB" id="9794638at2"/>
<evidence type="ECO:0000259" key="5">
    <source>
        <dbReference type="SMART" id="SM00903"/>
    </source>
</evidence>
<dbReference type="GO" id="GO:0016646">
    <property type="term" value="F:oxidoreductase activity, acting on the CH-NH group of donors, NAD or NADP as acceptor"/>
    <property type="evidence" value="ECO:0007669"/>
    <property type="project" value="UniProtKB-ARBA"/>
</dbReference>
<dbReference type="STRING" id="447.Lboz_2008"/>
<reference evidence="6 7" key="1">
    <citation type="submission" date="2015-11" db="EMBL/GenBank/DDBJ databases">
        <title>Genomic analysis of 38 Legionella species identifies large and diverse effector repertoires.</title>
        <authorList>
            <person name="Burstein D."/>
            <person name="Amaro F."/>
            <person name="Zusman T."/>
            <person name="Lifshitz Z."/>
            <person name="Cohen O."/>
            <person name="Gilbert J.A."/>
            <person name="Pupko T."/>
            <person name="Shuman H.A."/>
            <person name="Segal G."/>
        </authorList>
    </citation>
    <scope>NUCLEOTIDE SEQUENCE [LARGE SCALE GENOMIC DNA]</scope>
    <source>
        <strain evidence="6 7">WIGA</strain>
    </source>
</reference>
<dbReference type="Pfam" id="PF01613">
    <property type="entry name" value="Flavin_Reduct"/>
    <property type="match status" value="1"/>
</dbReference>
<keyword evidence="7" id="KW-1185">Reference proteome</keyword>
<dbReference type="PANTHER" id="PTHR33798">
    <property type="entry name" value="FLAVOPROTEIN OXYGENASE"/>
    <property type="match status" value="1"/>
</dbReference>
<sequence>MFFHTSQKLPKGLFKACVVPRPIAWISSKDTEGNPNLAPFSYFNIVCEEPPMIMFATTGSHDSGGAKDTLKNAEETKEFTVNLVNYRSKEAMNITSLDFSRGINEFAMAEVDHLPGEIIQTYRVKGAPISLECVYHQSVQLPTPDDSSLINRMVIAKVVGIHLNPDILTKDKRIDTNKLNLIARVGYNAYTKVKAHFELNRPCGCCDKLMD</sequence>
<evidence type="ECO:0000256" key="2">
    <source>
        <dbReference type="ARBA" id="ARBA00022630"/>
    </source>
</evidence>
<organism evidence="6 7">
    <name type="scientific">Legionella bozemanae</name>
    <name type="common">Fluoribacter bozemanae</name>
    <dbReference type="NCBI Taxonomy" id="447"/>
    <lineage>
        <taxon>Bacteria</taxon>
        <taxon>Pseudomonadati</taxon>
        <taxon>Pseudomonadota</taxon>
        <taxon>Gammaproteobacteria</taxon>
        <taxon>Legionellales</taxon>
        <taxon>Legionellaceae</taxon>
        <taxon>Legionella</taxon>
    </lineage>
</organism>
<keyword evidence="2" id="KW-0285">Flavoprotein</keyword>
<name>A0A0W0RQJ7_LEGBO</name>
<dbReference type="Gene3D" id="2.30.110.10">
    <property type="entry name" value="Electron Transport, Fmn-binding Protein, Chain A"/>
    <property type="match status" value="1"/>
</dbReference>
<keyword evidence="3" id="KW-0288">FMN</keyword>
<evidence type="ECO:0000313" key="6">
    <source>
        <dbReference type="EMBL" id="KTC73362.1"/>
    </source>
</evidence>
<evidence type="ECO:0000313" key="7">
    <source>
        <dbReference type="Proteomes" id="UP000054695"/>
    </source>
</evidence>
<dbReference type="SUPFAM" id="SSF50475">
    <property type="entry name" value="FMN-binding split barrel"/>
    <property type="match status" value="1"/>
</dbReference>
<proteinExistence type="inferred from homology"/>
<dbReference type="AlphaFoldDB" id="A0A0W0RQJ7"/>
<comment type="cofactor">
    <cofactor evidence="1">
        <name>FMN</name>
        <dbReference type="ChEBI" id="CHEBI:58210"/>
    </cofactor>
</comment>
<feature type="domain" description="Flavin reductase like" evidence="5">
    <location>
        <begin position="16"/>
        <end position="177"/>
    </location>
</feature>
<dbReference type="PANTHER" id="PTHR33798:SF5">
    <property type="entry name" value="FLAVIN REDUCTASE LIKE DOMAIN-CONTAINING PROTEIN"/>
    <property type="match status" value="1"/>
</dbReference>
<accession>A0A0W0RQJ7</accession>
<evidence type="ECO:0000256" key="1">
    <source>
        <dbReference type="ARBA" id="ARBA00001917"/>
    </source>
</evidence>